<feature type="region of interest" description="Disordered" evidence="6">
    <location>
        <begin position="152"/>
        <end position="171"/>
    </location>
</feature>
<dbReference type="GO" id="GO:0034244">
    <property type="term" value="P:negative regulation of transcription elongation by RNA polymerase II"/>
    <property type="evidence" value="ECO:0007669"/>
    <property type="project" value="InterPro"/>
</dbReference>
<sequence length="917" mass="103895">MNGNFQNNYRGGWNNMPFNDFSQEQFNYNYQHTPTPPCVDNRQLAHQMPTPYVDSRQLAHQMPTSYVENRQLPQPTPTPYVDSKPLPHPAWEQNVDNRQLPHQMSTQYADNWQVPHQLPVPYVDKRQLPPQMPAQYSDNTQLSHQPSLPYVDNRQLASQPPAPQADNRQLPHQTHVPYVDIRQLLHQMQPQYSDNTQLPHQPLVPYVDRQLPPQPLAQHADNRQLPHQLLPPYADSRLLPHQIPVHYADNRYLPHPAPAHYADNKYLTHQTPAPYADNRPLAHQTLALYADNSTLPHQMPTPYADNRHVRHHTPEDCTDKMCLPQQTRESFVDKSPVPPENPEEFADSKCHLSEQLLEDYADESQLPQKAPEDYADKKCLPQHVHCKICGCRIPHKCLEQHNKGRRHQKNLSELRELLKKRKRDKRKNKCAKALGFKVANLKNEGHGSKRKIEGATTGKGMKINNGKKKPVKSSKPGVNALSNFANCLVEIPESESPPIGSEVSTSVAAVTETEMSESKVHNEIQNHVFDSNDQQQSISMELDDLAGSINDNQTGLVNSDSAAIEIFIEPLASAPPDPSLSSFEPLTEHGLHTETEPQVSEAVVCYERQHLSEEISIPLLPSGSMEIDTASEASDETETEDEDESSQSEVEMDVLETESGSTKLPKIPVCLTCGDVGFEETLVYCNKCEECALHRYCLDGPVIFTDEVIWYCEDCEEEVIDTNCTDQDSSDSSDSESEVDSSEEECVADVHPQPIAAPIWRGSLKVYHKSVDKVTRLMGHLSTLACPKVLEEARHIPDVLYGELLQRSAVWPESFKKFGTNNMSIGLYFFPQNERVERYFDQLVHEMISNDLAIRTFIVKAELLIFPSTVLPSEFKRFQSKYYLWGVFRRNQSPSKKSDVGSSGKDASVLPDNNLLK</sequence>
<dbReference type="EMBL" id="CM001222">
    <property type="protein sequence ID" value="KEH25788.1"/>
    <property type="molecule type" value="Genomic_DNA"/>
</dbReference>
<proteinExistence type="predicted"/>
<dbReference type="KEGG" id="mtr:25496037"/>
<dbReference type="Pfam" id="PF23121">
    <property type="entry name" value="SPOC_AIPP2"/>
    <property type="match status" value="1"/>
</dbReference>
<evidence type="ECO:0000313" key="9">
    <source>
        <dbReference type="EMBL" id="RHN50962.1"/>
    </source>
</evidence>
<feature type="region of interest" description="Disordered" evidence="6">
    <location>
        <begin position="617"/>
        <end position="651"/>
    </location>
</feature>
<dbReference type="InterPro" id="IPR019786">
    <property type="entry name" value="Zinc_finger_PHD-type_CS"/>
</dbReference>
<dbReference type="InterPro" id="IPR011011">
    <property type="entry name" value="Znf_FYVE_PHD"/>
</dbReference>
<keyword evidence="3" id="KW-0862">Zinc</keyword>
<name>A0A072U9N2_MEDTR</name>
<feature type="region of interest" description="Disordered" evidence="6">
    <location>
        <begin position="723"/>
        <end position="745"/>
    </location>
</feature>
<feature type="region of interest" description="Disordered" evidence="6">
    <location>
        <begin position="893"/>
        <end position="917"/>
    </location>
</feature>
<organism evidence="8 11">
    <name type="scientific">Medicago truncatula</name>
    <name type="common">Barrel medic</name>
    <name type="synonym">Medicago tribuloides</name>
    <dbReference type="NCBI Taxonomy" id="3880"/>
    <lineage>
        <taxon>Eukaryota</taxon>
        <taxon>Viridiplantae</taxon>
        <taxon>Streptophyta</taxon>
        <taxon>Embryophyta</taxon>
        <taxon>Tracheophyta</taxon>
        <taxon>Spermatophyta</taxon>
        <taxon>Magnoliopsida</taxon>
        <taxon>eudicotyledons</taxon>
        <taxon>Gunneridae</taxon>
        <taxon>Pentapetalae</taxon>
        <taxon>rosids</taxon>
        <taxon>fabids</taxon>
        <taxon>Fabales</taxon>
        <taxon>Fabaceae</taxon>
        <taxon>Papilionoideae</taxon>
        <taxon>50 kb inversion clade</taxon>
        <taxon>NPAAA clade</taxon>
        <taxon>Hologalegina</taxon>
        <taxon>IRL clade</taxon>
        <taxon>Trifolieae</taxon>
        <taxon>Medicago</taxon>
    </lineage>
</organism>
<evidence type="ECO:0000256" key="3">
    <source>
        <dbReference type="ARBA" id="ARBA00022833"/>
    </source>
</evidence>
<dbReference type="GO" id="GO:0008270">
    <property type="term" value="F:zinc ion binding"/>
    <property type="evidence" value="ECO:0007669"/>
    <property type="project" value="UniProtKB-KW"/>
</dbReference>
<evidence type="ECO:0000256" key="2">
    <source>
        <dbReference type="ARBA" id="ARBA00022771"/>
    </source>
</evidence>
<dbReference type="AlphaFoldDB" id="A0A072U9N2"/>
<feature type="region of interest" description="Disordered" evidence="6">
    <location>
        <begin position="445"/>
        <end position="476"/>
    </location>
</feature>
<evidence type="ECO:0000256" key="1">
    <source>
        <dbReference type="ARBA" id="ARBA00022723"/>
    </source>
</evidence>
<dbReference type="Proteomes" id="UP000002051">
    <property type="component" value="Chromosome 6"/>
</dbReference>
<dbReference type="InterPro" id="IPR049914">
    <property type="entry name" value="PHD1-3/5-6"/>
</dbReference>
<dbReference type="EMBL" id="PSQE01000006">
    <property type="protein sequence ID" value="RHN50962.1"/>
    <property type="molecule type" value="Genomic_DNA"/>
</dbReference>
<accession>A0A072U9N2</accession>
<keyword evidence="4" id="KW-0805">Transcription regulation</keyword>
<feature type="compositionally biased region" description="Low complexity" evidence="6">
    <location>
        <begin position="900"/>
        <end position="909"/>
    </location>
</feature>
<feature type="region of interest" description="Disordered" evidence="6">
    <location>
        <begin position="127"/>
        <end position="147"/>
    </location>
</feature>
<feature type="domain" description="AIPP2-like SPOC-like" evidence="7">
    <location>
        <begin position="760"/>
        <end position="888"/>
    </location>
</feature>
<dbReference type="EnsemblPlants" id="KEH25788">
    <property type="protein sequence ID" value="KEH25788"/>
    <property type="gene ID" value="MTR_6g034375"/>
</dbReference>
<keyword evidence="5" id="KW-0804">Transcription</keyword>
<reference evidence="8 11" key="1">
    <citation type="journal article" date="2011" name="Nature">
        <title>The Medicago genome provides insight into the evolution of rhizobial symbioses.</title>
        <authorList>
            <person name="Young N.D."/>
            <person name="Debelle F."/>
            <person name="Oldroyd G.E."/>
            <person name="Geurts R."/>
            <person name="Cannon S.B."/>
            <person name="Udvardi M.K."/>
            <person name="Benedito V.A."/>
            <person name="Mayer K.F."/>
            <person name="Gouzy J."/>
            <person name="Schoof H."/>
            <person name="Van de Peer Y."/>
            <person name="Proost S."/>
            <person name="Cook D.R."/>
            <person name="Meyers B.C."/>
            <person name="Spannagl M."/>
            <person name="Cheung F."/>
            <person name="De Mita S."/>
            <person name="Krishnakumar V."/>
            <person name="Gundlach H."/>
            <person name="Zhou S."/>
            <person name="Mudge J."/>
            <person name="Bharti A.K."/>
            <person name="Murray J.D."/>
            <person name="Naoumkina M.A."/>
            <person name="Rosen B."/>
            <person name="Silverstein K.A."/>
            <person name="Tang H."/>
            <person name="Rombauts S."/>
            <person name="Zhao P.X."/>
            <person name="Zhou P."/>
            <person name="Barbe V."/>
            <person name="Bardou P."/>
            <person name="Bechner M."/>
            <person name="Bellec A."/>
            <person name="Berger A."/>
            <person name="Berges H."/>
            <person name="Bidwell S."/>
            <person name="Bisseling T."/>
            <person name="Choisne N."/>
            <person name="Couloux A."/>
            <person name="Denny R."/>
            <person name="Deshpande S."/>
            <person name="Dai X."/>
            <person name="Doyle J.J."/>
            <person name="Dudez A.M."/>
            <person name="Farmer A.D."/>
            <person name="Fouteau S."/>
            <person name="Franken C."/>
            <person name="Gibelin C."/>
            <person name="Gish J."/>
            <person name="Goldstein S."/>
            <person name="Gonzalez A.J."/>
            <person name="Green P.J."/>
            <person name="Hallab A."/>
            <person name="Hartog M."/>
            <person name="Hua A."/>
            <person name="Humphray S.J."/>
            <person name="Jeong D.H."/>
            <person name="Jing Y."/>
            <person name="Jocker A."/>
            <person name="Kenton S.M."/>
            <person name="Kim D.J."/>
            <person name="Klee K."/>
            <person name="Lai H."/>
            <person name="Lang C."/>
            <person name="Lin S."/>
            <person name="Macmil S.L."/>
            <person name="Magdelenat G."/>
            <person name="Matthews L."/>
            <person name="McCorrison J."/>
            <person name="Monaghan E.L."/>
            <person name="Mun J.H."/>
            <person name="Najar F.Z."/>
            <person name="Nicholson C."/>
            <person name="Noirot C."/>
            <person name="O'Bleness M."/>
            <person name="Paule C.R."/>
            <person name="Poulain J."/>
            <person name="Prion F."/>
            <person name="Qin B."/>
            <person name="Qu C."/>
            <person name="Retzel E.F."/>
            <person name="Riddle C."/>
            <person name="Sallet E."/>
            <person name="Samain S."/>
            <person name="Samson N."/>
            <person name="Sanders I."/>
            <person name="Saurat O."/>
            <person name="Scarpelli C."/>
            <person name="Schiex T."/>
            <person name="Segurens B."/>
            <person name="Severin A.J."/>
            <person name="Sherrier D.J."/>
            <person name="Shi R."/>
            <person name="Sims S."/>
            <person name="Singer S.R."/>
            <person name="Sinharoy S."/>
            <person name="Sterck L."/>
            <person name="Viollet A."/>
            <person name="Wang B.B."/>
            <person name="Wang K."/>
            <person name="Wang M."/>
            <person name="Wang X."/>
            <person name="Warfsmann J."/>
            <person name="Weissenbach J."/>
            <person name="White D.D."/>
            <person name="White J.D."/>
            <person name="Wiley G.B."/>
            <person name="Wincker P."/>
            <person name="Xing Y."/>
            <person name="Yang L."/>
            <person name="Yao Z."/>
            <person name="Ying F."/>
            <person name="Zhai J."/>
            <person name="Zhou L."/>
            <person name="Zuber A."/>
            <person name="Denarie J."/>
            <person name="Dixon R.A."/>
            <person name="May G.D."/>
            <person name="Schwartz D.C."/>
            <person name="Rogers J."/>
            <person name="Quetier F."/>
            <person name="Town C.D."/>
            <person name="Roe B.A."/>
        </authorList>
    </citation>
    <scope>NUCLEOTIDE SEQUENCE [LARGE SCALE GENOMIC DNA]</scope>
    <source>
        <strain evidence="8">A17</strain>
        <strain evidence="10 11">cv. Jemalong A17</strain>
    </source>
</reference>
<reference evidence="12" key="4">
    <citation type="journal article" date="2018" name="Nat. Plants">
        <title>Whole-genome landscape of Medicago truncatula symbiotic genes.</title>
        <authorList>
            <person name="Pecrix Y."/>
            <person name="Staton S.E."/>
            <person name="Sallet E."/>
            <person name="Lelandais-Briere C."/>
            <person name="Moreau S."/>
            <person name="Carrere S."/>
            <person name="Blein T."/>
            <person name="Jardinaud M.F."/>
            <person name="Latrasse D."/>
            <person name="Zouine M."/>
            <person name="Zahm M."/>
            <person name="Kreplak J."/>
            <person name="Mayjonade B."/>
            <person name="Satge C."/>
            <person name="Perez M."/>
            <person name="Cauet S."/>
            <person name="Marande W."/>
            <person name="Chantry-Darmon C."/>
            <person name="Lopez-Roques C."/>
            <person name="Bouchez O."/>
            <person name="Berard A."/>
            <person name="Debelle F."/>
            <person name="Munos S."/>
            <person name="Bendahmane A."/>
            <person name="Berges H."/>
            <person name="Niebel A."/>
            <person name="Buitink J."/>
            <person name="Frugier F."/>
            <person name="Benhamed M."/>
            <person name="Crespi M."/>
            <person name="Gouzy J."/>
            <person name="Gamas P."/>
        </authorList>
    </citation>
    <scope>NUCLEOTIDE SEQUENCE [LARGE SCALE GENOMIC DNA]</scope>
    <source>
        <strain evidence="12">cv. Jemalong A17</strain>
    </source>
</reference>
<evidence type="ECO:0000256" key="5">
    <source>
        <dbReference type="ARBA" id="ARBA00023163"/>
    </source>
</evidence>
<dbReference type="GO" id="GO:0140566">
    <property type="term" value="F:histone reader activity"/>
    <property type="evidence" value="ECO:0007669"/>
    <property type="project" value="InterPro"/>
</dbReference>
<dbReference type="SUPFAM" id="SSF57903">
    <property type="entry name" value="FYVE/PHD zinc finger"/>
    <property type="match status" value="1"/>
</dbReference>
<keyword evidence="11" id="KW-1185">Reference proteome</keyword>
<dbReference type="Gene3D" id="3.30.40.10">
    <property type="entry name" value="Zinc/RING finger domain, C3HC4 (zinc finger)"/>
    <property type="match status" value="1"/>
</dbReference>
<dbReference type="PANTHER" id="PTHR33304:SF18">
    <property type="entry name" value="CHROMATIN REGULATOR PHD FAMILY-RELATED"/>
    <property type="match status" value="1"/>
</dbReference>
<dbReference type="PANTHER" id="PTHR33304">
    <property type="match status" value="1"/>
</dbReference>
<reference evidence="8 11" key="2">
    <citation type="journal article" date="2014" name="BMC Genomics">
        <title>An improved genome release (version Mt4.0) for the model legume Medicago truncatula.</title>
        <authorList>
            <person name="Tang H."/>
            <person name="Krishnakumar V."/>
            <person name="Bidwell S."/>
            <person name="Rosen B."/>
            <person name="Chan A."/>
            <person name="Zhou S."/>
            <person name="Gentzbittel L."/>
            <person name="Childs K.L."/>
            <person name="Yandell M."/>
            <person name="Gundlach H."/>
            <person name="Mayer K.F."/>
            <person name="Schwartz D.C."/>
            <person name="Town C.D."/>
        </authorList>
    </citation>
    <scope>GENOME REANNOTATION</scope>
    <source>
        <strain evidence="8">A17</strain>
        <strain evidence="10 11">cv. Jemalong A17</strain>
    </source>
</reference>
<keyword evidence="2" id="KW-0863">Zinc-finger</keyword>
<reference evidence="10" key="3">
    <citation type="submission" date="2015-04" db="UniProtKB">
        <authorList>
            <consortium name="EnsemblPlants"/>
        </authorList>
    </citation>
    <scope>IDENTIFICATION</scope>
    <source>
        <strain evidence="10">cv. Jemalong A17</strain>
    </source>
</reference>
<evidence type="ECO:0000313" key="11">
    <source>
        <dbReference type="Proteomes" id="UP000002051"/>
    </source>
</evidence>
<protein>
    <submittedName>
        <fullName evidence="9">Putative chromatin regulator PHD family</fullName>
    </submittedName>
</protein>
<feature type="compositionally biased region" description="Acidic residues" evidence="6">
    <location>
        <begin position="633"/>
        <end position="651"/>
    </location>
</feature>
<feature type="region of interest" description="Disordered" evidence="6">
    <location>
        <begin position="69"/>
        <end position="92"/>
    </location>
</feature>
<evidence type="ECO:0000256" key="4">
    <source>
        <dbReference type="ARBA" id="ARBA00023015"/>
    </source>
</evidence>
<keyword evidence="1" id="KW-0479">Metal-binding</keyword>
<evidence type="ECO:0000259" key="7">
    <source>
        <dbReference type="Pfam" id="PF23121"/>
    </source>
</evidence>
<reference evidence="9" key="5">
    <citation type="journal article" date="2018" name="Nat. Plants">
        <title>Whole-genome landscape of Medicago truncatula symbiotic genes.</title>
        <authorList>
            <person name="Pecrix Y."/>
            <person name="Gamas P."/>
            <person name="Carrere S."/>
        </authorList>
    </citation>
    <scope>NUCLEOTIDE SEQUENCE</scope>
    <source>
        <tissue evidence="9">Leaves</tissue>
    </source>
</reference>
<feature type="compositionally biased region" description="Acidic residues" evidence="6">
    <location>
        <begin position="728"/>
        <end position="745"/>
    </location>
</feature>
<evidence type="ECO:0000313" key="12">
    <source>
        <dbReference type="Proteomes" id="UP000265566"/>
    </source>
</evidence>
<dbReference type="InterPro" id="IPR013083">
    <property type="entry name" value="Znf_RING/FYVE/PHD"/>
</dbReference>
<dbReference type="PROSITE" id="PS01359">
    <property type="entry name" value="ZF_PHD_1"/>
    <property type="match status" value="1"/>
</dbReference>
<evidence type="ECO:0000313" key="8">
    <source>
        <dbReference type="EMBL" id="KEH25788.1"/>
    </source>
</evidence>
<dbReference type="OrthoDB" id="1932206at2759"/>
<dbReference type="Gramene" id="rna35319">
    <property type="protein sequence ID" value="RHN50962.1"/>
    <property type="gene ID" value="gene35319"/>
</dbReference>
<evidence type="ECO:0000256" key="6">
    <source>
        <dbReference type="SAM" id="MobiDB-lite"/>
    </source>
</evidence>
<evidence type="ECO:0000313" key="10">
    <source>
        <dbReference type="EnsemblPlants" id="KEH25788"/>
    </source>
</evidence>
<dbReference type="Proteomes" id="UP000265566">
    <property type="component" value="Chromosome 6"/>
</dbReference>
<feature type="compositionally biased region" description="Polar residues" evidence="6">
    <location>
        <begin position="134"/>
        <end position="146"/>
    </location>
</feature>
<dbReference type="InterPro" id="IPR056280">
    <property type="entry name" value="AIPP2-like_SPOC"/>
</dbReference>
<gene>
    <name evidence="10" type="primary">25496037</name>
    <name evidence="8" type="ordered locus">MTR_6g034375</name>
    <name evidence="9" type="ORF">MtrunA17_Chr6g0463241</name>
</gene>